<evidence type="ECO:0000313" key="27">
    <source>
        <dbReference type="RefSeq" id="XP_013914952.1"/>
    </source>
</evidence>
<dbReference type="GO" id="GO:0014069">
    <property type="term" value="C:postsynaptic density"/>
    <property type="evidence" value="ECO:0007669"/>
    <property type="project" value="UniProtKB-SubCell"/>
</dbReference>
<organism evidence="26 27">
    <name type="scientific">Thamnophis sirtalis</name>
    <dbReference type="NCBI Taxonomy" id="35019"/>
    <lineage>
        <taxon>Eukaryota</taxon>
        <taxon>Metazoa</taxon>
        <taxon>Chordata</taxon>
        <taxon>Craniata</taxon>
        <taxon>Vertebrata</taxon>
        <taxon>Euteleostomi</taxon>
        <taxon>Lepidosauria</taxon>
        <taxon>Squamata</taxon>
        <taxon>Bifurcata</taxon>
        <taxon>Unidentata</taxon>
        <taxon>Episquamata</taxon>
        <taxon>Toxicofera</taxon>
        <taxon>Serpentes</taxon>
        <taxon>Colubroidea</taxon>
        <taxon>Colubridae</taxon>
        <taxon>Natricinae</taxon>
        <taxon>Thamnophis</taxon>
    </lineage>
</organism>
<dbReference type="GO" id="GO:0005634">
    <property type="term" value="C:nucleus"/>
    <property type="evidence" value="ECO:0007669"/>
    <property type="project" value="UniProtKB-SubCell"/>
</dbReference>
<evidence type="ECO:0000256" key="5">
    <source>
        <dbReference type="ARBA" id="ARBA00004565"/>
    </source>
</evidence>
<dbReference type="InterPro" id="IPR035892">
    <property type="entry name" value="C2_domain_sf"/>
</dbReference>
<evidence type="ECO:0000259" key="25">
    <source>
        <dbReference type="PROSITE" id="PS50004"/>
    </source>
</evidence>
<evidence type="ECO:0000256" key="1">
    <source>
        <dbReference type="ARBA" id="ARBA00004123"/>
    </source>
</evidence>
<dbReference type="GO" id="GO:0044281">
    <property type="term" value="P:small molecule metabolic process"/>
    <property type="evidence" value="ECO:0007669"/>
    <property type="project" value="UniProtKB-ARBA"/>
</dbReference>
<comment type="pathway">
    <text evidence="6">Signal transduction; phosphatidylinositol signaling pathway.</text>
</comment>
<dbReference type="Gene3D" id="2.60.40.150">
    <property type="entry name" value="C2 domain"/>
    <property type="match status" value="1"/>
</dbReference>
<evidence type="ECO:0000256" key="13">
    <source>
        <dbReference type="ARBA" id="ARBA00022801"/>
    </source>
</evidence>
<sequence length="939" mass="105782">MSVKDLSPRHNTKSRVVQRASTVDVASDMSGLSLTGNIQDPDEPILEFSLACSELLTPSLDRKPNCFVAVSVTTPPQAFWTKHAQTEIIEGTNNPIFLSSIAFFQDSLINQMTQIKLSIYDVKDRSQGTMYLLGSVIFAVQDLLKEKSHRLHLTLRSAENDRVGNITAIGWQMEENTDERPPVTRSPDTINGRTVLPVDESLTESLGIRSKYASLRKDALLKSVFGGAICRMYRFPTTDGNHLRILEQMGESVLSLHIPRQFVKLLLEEDAARICELEELGELSPCWESLRRQIVTQYQTIILTYQDNMTNLHQYKGPSFKASSLKGDKKLEFMPTNLHIQRMRVQDDAGSDENYDIVTIGAPAAHCQAFKSGGLRKKLHKFEDAKKHSFEESCTATNSQSIVYIPQDIIRAKEIIAQINTLKTQVSYYAERLSRAAKDKSANGLERTLAILADKTRQLVTVCDCKLLANSIHALNTARPDYIASKVSPTSTEGEQVVLRNDQDTLVARWAGRNSRSSLQVDWHEEEWEKVWVNVDKSLECIIQRVDKLLLKERLQSDSCEDVFLCEVSCSSKKDCSPTPEESTPGEWSEALYPLLTTLTDCVAMMSDKAKKAMVFLLMQDSAPTIALCLSLQYRRDVVFCQTLTALICGFIIKLRNCLHDNGFLRQLYTIGLLAQFESLLSTYGEELAMLEDMSVGIMDLRNVTFKVTQATSGASADMLPVITGNRDGFNVRIPLPSTLFDALPREIQSGMLLRVQPVLFNVGINEQQTLAEKFGDTSLQEIINMESLVRLNSYFEQFKEVLPEDCLPRSRSQTCLPELLRFLGQNVHARKNKNVDILWQAAEICRRLNGVRFTSCKSAKDRTAMSVTLEQCLILQHEHGMAPQVFTQALECMRSEGCRRENTMKNVGCRKYAFNSLQLKAFPKYYRPPEGTYGKVDS</sequence>
<dbReference type="PANTHER" id="PTHR12187">
    <property type="entry name" value="AGAP000124-PA"/>
    <property type="match status" value="1"/>
</dbReference>
<dbReference type="UniPathway" id="UPA00944"/>
<evidence type="ECO:0000256" key="19">
    <source>
        <dbReference type="ARBA" id="ARBA00051770"/>
    </source>
</evidence>
<evidence type="ECO:0000256" key="9">
    <source>
        <dbReference type="ARBA" id="ARBA00022475"/>
    </source>
</evidence>
<feature type="domain" description="C2" evidence="25">
    <location>
        <begin position="26"/>
        <end position="153"/>
    </location>
</feature>
<reference evidence="27" key="1">
    <citation type="submission" date="2025-08" db="UniProtKB">
        <authorList>
            <consortium name="RefSeq"/>
        </authorList>
    </citation>
    <scope>IDENTIFICATION</scope>
    <source>
        <tissue evidence="27">Skeletal muscle</tissue>
    </source>
</reference>
<protein>
    <recommendedName>
        <fullName evidence="22">Inositol polyphosphate-4-phosphatase type I A</fullName>
        <ecNumber evidence="8">3.1.3.66</ecNumber>
    </recommendedName>
    <alternativeName>
        <fullName evidence="24">Inositol polyphosphate 4-phosphatase type I</fullName>
    </alternativeName>
    <alternativeName>
        <fullName evidence="23">Type I inositol 3,4-bisphosphate 4-phosphatase</fullName>
    </alternativeName>
</protein>
<evidence type="ECO:0000256" key="15">
    <source>
        <dbReference type="ARBA" id="ARBA00023098"/>
    </source>
</evidence>
<keyword evidence="12" id="KW-0967">Endosome</keyword>
<evidence type="ECO:0000256" key="24">
    <source>
        <dbReference type="ARBA" id="ARBA00082036"/>
    </source>
</evidence>
<dbReference type="Pfam" id="PF00168">
    <property type="entry name" value="C2"/>
    <property type="match status" value="1"/>
</dbReference>
<keyword evidence="26" id="KW-1185">Reference proteome</keyword>
<keyword evidence="10" id="KW-0963">Cytoplasm</keyword>
<evidence type="ECO:0000256" key="8">
    <source>
        <dbReference type="ARBA" id="ARBA00013037"/>
    </source>
</evidence>
<evidence type="ECO:0000256" key="2">
    <source>
        <dbReference type="ARBA" id="ARBA00004146"/>
    </source>
</evidence>
<keyword evidence="16" id="KW-0472">Membrane</keyword>
<keyword evidence="17" id="KW-0539">Nucleus</keyword>
<evidence type="ECO:0000256" key="16">
    <source>
        <dbReference type="ARBA" id="ARBA00023136"/>
    </source>
</evidence>
<comment type="catalytic activity">
    <reaction evidence="19">
        <text>1D-myo-inositol 3,4-bisphosphate + H2O = 1D-myo-inositol 3-phosphate + phosphate</text>
        <dbReference type="Rhea" id="RHEA:43388"/>
        <dbReference type="ChEBI" id="CHEBI:15377"/>
        <dbReference type="ChEBI" id="CHEBI:43474"/>
        <dbReference type="ChEBI" id="CHEBI:58401"/>
        <dbReference type="ChEBI" id="CHEBI:83241"/>
    </reaction>
    <physiologicalReaction direction="left-to-right" evidence="19">
        <dbReference type="Rhea" id="RHEA:43389"/>
    </physiologicalReaction>
</comment>
<evidence type="ECO:0000256" key="20">
    <source>
        <dbReference type="ARBA" id="ARBA00051892"/>
    </source>
</evidence>
<dbReference type="Proteomes" id="UP000504617">
    <property type="component" value="Unplaced"/>
</dbReference>
<evidence type="ECO:0000256" key="17">
    <source>
        <dbReference type="ARBA" id="ARBA00023242"/>
    </source>
</evidence>
<dbReference type="GeneID" id="106543449"/>
<dbReference type="AlphaFoldDB" id="A0A6I9XLZ9"/>
<dbReference type="PANTHER" id="PTHR12187:SF4">
    <property type="entry name" value="INOSITOL POLYPHOSPHATE-4-PHOSPHATASE TYPE I A"/>
    <property type="match status" value="1"/>
</dbReference>
<evidence type="ECO:0000256" key="22">
    <source>
        <dbReference type="ARBA" id="ARBA00074640"/>
    </source>
</evidence>
<name>A0A6I9XLZ9_9SAUR</name>
<dbReference type="FunFam" id="2.60.40.150:FF:000038">
    <property type="entry name" value="Type I inositol 3,4-bisphosphate 4-phosphatase"/>
    <property type="match status" value="1"/>
</dbReference>
<evidence type="ECO:0000256" key="10">
    <source>
        <dbReference type="ARBA" id="ARBA00022490"/>
    </source>
</evidence>
<evidence type="ECO:0000256" key="18">
    <source>
        <dbReference type="ARBA" id="ARBA00034105"/>
    </source>
</evidence>
<evidence type="ECO:0000313" key="26">
    <source>
        <dbReference type="Proteomes" id="UP000504617"/>
    </source>
</evidence>
<evidence type="ECO:0000256" key="11">
    <source>
        <dbReference type="ARBA" id="ARBA00022553"/>
    </source>
</evidence>
<dbReference type="CTD" id="3631"/>
<dbReference type="PROSITE" id="PS50004">
    <property type="entry name" value="C2"/>
    <property type="match status" value="1"/>
</dbReference>
<keyword evidence="11" id="KW-0597">Phosphoprotein</keyword>
<dbReference type="GO" id="GO:0055038">
    <property type="term" value="C:recycling endosome membrane"/>
    <property type="evidence" value="ECO:0007669"/>
    <property type="project" value="UniProtKB-SubCell"/>
</dbReference>
<keyword evidence="15" id="KW-0443">Lipid metabolism</keyword>
<evidence type="ECO:0000256" key="6">
    <source>
        <dbReference type="ARBA" id="ARBA00004847"/>
    </source>
</evidence>
<proteinExistence type="inferred from homology"/>
<dbReference type="InterPro" id="IPR039034">
    <property type="entry name" value="INPP4"/>
</dbReference>
<evidence type="ECO:0000256" key="21">
    <source>
        <dbReference type="ARBA" id="ARBA00065112"/>
    </source>
</evidence>
<accession>A0A6I9XLZ9</accession>
<comment type="catalytic activity">
    <reaction evidence="20">
        <text>1D-myo-inositol 1,3,4-trisphosphate + H2O = 1D-myo-inositol 1,3-bisphosphate + phosphate</text>
        <dbReference type="Rhea" id="RHEA:43392"/>
        <dbReference type="ChEBI" id="CHEBI:15377"/>
        <dbReference type="ChEBI" id="CHEBI:43474"/>
        <dbReference type="ChEBI" id="CHEBI:58414"/>
        <dbReference type="ChEBI" id="CHEBI:83242"/>
    </reaction>
    <physiologicalReaction direction="left-to-right" evidence="20">
        <dbReference type="Rhea" id="RHEA:43393"/>
    </physiologicalReaction>
</comment>
<comment type="similarity">
    <text evidence="7">Belongs to the inositol 3,4-bisphosphate 4-phosphatase family.</text>
</comment>
<dbReference type="InterPro" id="IPR000008">
    <property type="entry name" value="C2_dom"/>
</dbReference>
<evidence type="ECO:0000256" key="4">
    <source>
        <dbReference type="ARBA" id="ARBA00004496"/>
    </source>
</evidence>
<dbReference type="CDD" id="cd04048">
    <property type="entry name" value="C2A_Copine"/>
    <property type="match status" value="1"/>
</dbReference>
<evidence type="ECO:0000256" key="7">
    <source>
        <dbReference type="ARBA" id="ARBA00006306"/>
    </source>
</evidence>
<dbReference type="GO" id="GO:0005886">
    <property type="term" value="C:plasma membrane"/>
    <property type="evidence" value="ECO:0007669"/>
    <property type="project" value="UniProtKB-SubCell"/>
</dbReference>
<gene>
    <name evidence="27" type="primary">INPP4A</name>
</gene>
<dbReference type="GO" id="GO:0031901">
    <property type="term" value="C:early endosome membrane"/>
    <property type="evidence" value="ECO:0007669"/>
    <property type="project" value="UniProtKB-SubCell"/>
</dbReference>
<keyword evidence="13" id="KW-0378">Hydrolase</keyword>
<evidence type="ECO:0000256" key="23">
    <source>
        <dbReference type="ARBA" id="ARBA00080875"/>
    </source>
</evidence>
<dbReference type="RefSeq" id="XP_013914952.1">
    <property type="nucleotide sequence ID" value="XM_014059477.1"/>
</dbReference>
<keyword evidence="14" id="KW-0770">Synapse</keyword>
<evidence type="ECO:0000256" key="14">
    <source>
        <dbReference type="ARBA" id="ARBA00023018"/>
    </source>
</evidence>
<dbReference type="OrthoDB" id="159395at2759"/>
<comment type="subunit">
    <text evidence="21">Interacts with INPP5F.</text>
</comment>
<dbReference type="SUPFAM" id="SSF49562">
    <property type="entry name" value="C2 domain (Calcium/lipid-binding domain, CaLB)"/>
    <property type="match status" value="1"/>
</dbReference>
<comment type="subcellular location">
    <subcellularLocation>
        <location evidence="3">Cell membrane</location>
    </subcellularLocation>
    <subcellularLocation>
        <location evidence="4">Cytoplasm</location>
    </subcellularLocation>
    <subcellularLocation>
        <location evidence="2">Early endosome membrane</location>
    </subcellularLocation>
    <subcellularLocation>
        <location evidence="1">Nucleus</location>
    </subcellularLocation>
    <subcellularLocation>
        <location evidence="18">Postsynaptic density</location>
    </subcellularLocation>
    <subcellularLocation>
        <location evidence="5">Recycling endosome membrane</location>
    </subcellularLocation>
</comment>
<evidence type="ECO:0000256" key="3">
    <source>
        <dbReference type="ARBA" id="ARBA00004236"/>
    </source>
</evidence>
<evidence type="ECO:0000256" key="12">
    <source>
        <dbReference type="ARBA" id="ARBA00022753"/>
    </source>
</evidence>
<keyword evidence="9" id="KW-1003">Cell membrane</keyword>
<dbReference type="GO" id="GO:0016316">
    <property type="term" value="F:phosphatidylinositol-3,4-bisphosphate 4-phosphatase activity"/>
    <property type="evidence" value="ECO:0007669"/>
    <property type="project" value="UniProtKB-EC"/>
</dbReference>
<dbReference type="EC" id="3.1.3.66" evidence="8"/>